<organism evidence="2 3">
    <name type="scientific">Aureobasidium namibiae CBS 147.97</name>
    <dbReference type="NCBI Taxonomy" id="1043004"/>
    <lineage>
        <taxon>Eukaryota</taxon>
        <taxon>Fungi</taxon>
        <taxon>Dikarya</taxon>
        <taxon>Ascomycota</taxon>
        <taxon>Pezizomycotina</taxon>
        <taxon>Dothideomycetes</taxon>
        <taxon>Dothideomycetidae</taxon>
        <taxon>Dothideales</taxon>
        <taxon>Saccotheciaceae</taxon>
        <taxon>Aureobasidium</taxon>
    </lineage>
</organism>
<proteinExistence type="predicted"/>
<dbReference type="Proteomes" id="UP000027730">
    <property type="component" value="Unassembled WGS sequence"/>
</dbReference>
<keyword evidence="3" id="KW-1185">Reference proteome</keyword>
<accession>A0A074XDH6</accession>
<gene>
    <name evidence="2" type="ORF">M436DRAFT_64634</name>
</gene>
<dbReference type="GeneID" id="25413729"/>
<evidence type="ECO:0000256" key="1">
    <source>
        <dbReference type="SAM" id="MobiDB-lite"/>
    </source>
</evidence>
<dbReference type="HOGENOM" id="CLU_393783_0_0_1"/>
<evidence type="ECO:0000313" key="3">
    <source>
        <dbReference type="Proteomes" id="UP000027730"/>
    </source>
</evidence>
<dbReference type="RefSeq" id="XP_013426738.1">
    <property type="nucleotide sequence ID" value="XM_013571284.1"/>
</dbReference>
<dbReference type="InterPro" id="IPR051678">
    <property type="entry name" value="AGP_Transferase"/>
</dbReference>
<dbReference type="PANTHER" id="PTHR21310">
    <property type="entry name" value="AMINOGLYCOSIDE PHOSPHOTRANSFERASE-RELATED-RELATED"/>
    <property type="match status" value="1"/>
</dbReference>
<dbReference type="EMBL" id="KL584711">
    <property type="protein sequence ID" value="KEQ72646.1"/>
    <property type="molecule type" value="Genomic_DNA"/>
</dbReference>
<name>A0A074XDH6_9PEZI</name>
<reference evidence="2 3" key="1">
    <citation type="journal article" date="2014" name="BMC Genomics">
        <title>Genome sequencing of four Aureobasidium pullulans varieties: biotechnological potential, stress tolerance, and description of new species.</title>
        <authorList>
            <person name="Gostin Ar C."/>
            <person name="Ohm R.A."/>
            <person name="Kogej T."/>
            <person name="Sonjak S."/>
            <person name="Turk M."/>
            <person name="Zajc J."/>
            <person name="Zalar P."/>
            <person name="Grube M."/>
            <person name="Sun H."/>
            <person name="Han J."/>
            <person name="Sharma A."/>
            <person name="Chiniquy J."/>
            <person name="Ngan C.Y."/>
            <person name="Lipzen A."/>
            <person name="Barry K."/>
            <person name="Grigoriev I.V."/>
            <person name="Gunde-Cimerman N."/>
        </authorList>
    </citation>
    <scope>NUCLEOTIDE SEQUENCE [LARGE SCALE GENOMIC DNA]</scope>
    <source>
        <strain evidence="2 3">CBS 147.97</strain>
    </source>
</reference>
<dbReference type="PANTHER" id="PTHR21310:SF56">
    <property type="entry name" value="AMINOGLYCOSIDE PHOSPHOTRANSFERASE DOMAIN-CONTAINING PROTEIN"/>
    <property type="match status" value="1"/>
</dbReference>
<feature type="region of interest" description="Disordered" evidence="1">
    <location>
        <begin position="198"/>
        <end position="254"/>
    </location>
</feature>
<feature type="region of interest" description="Disordered" evidence="1">
    <location>
        <begin position="1"/>
        <end position="31"/>
    </location>
</feature>
<sequence length="700" mass="78806">MAENSTTDLVPAGATDQQPGDTIAALNDTPYPETHIDSPILAISSEEAQLHTQSQADDEVEIDDGDDDLSSCYAHPSSYPESLVDDEDAVQSFKQKLLALATQLHVKFEDIGYVRESREVRAFPLTLRDPPARAMWPDGTRAVLHMNGDLALNNRRSRGVQIEDQDVFSSDATGEADAPISSSLSHVYFFIHPTEDAPSLRDIQTGDGEIEPRSPASVTSTTSDSSSLSGDTLTNRSPIQTDADNESDSGDYENYSDYYISDSSYYGDEQPQRRDQWERLDEALLSNLLRQYGAPAPQTLAFDVTWDNALKRPYAIQAYMPGEQLSRLYRARKDMSLEDRLSLAGEAAEFCARLEKIQFQGTGKLQANVNLNLTAGRMPLDMSVHVDVDRELYTFGFFLNTQWPRGGRFGPSAPLYYSLYDTMLRAIDDLLAKSMIRLDHIDLEPFFRAYVALKDMLLDMDHLGWFSEADTAFSMSVLIHGTIHDEQILVERTVESPNSWRLTGIISFDDAETVPAVLNKRPWSWVWDVHEAAKVLPREDQFGWAHDVDELPTDLPYLNDDDLKVKQRYENVLIEKLYVPQYGDSAREQYFDDAYGRDWLEFKENQNIQPRPLEMWKRFPDYVHGIEVERPGPVQPPIAPSPAVEDLSGAVPLTSLHHVYFFTNQHASLSGGTAAEVSDDFAEMCATATNALDHVYFFLC</sequence>
<feature type="compositionally biased region" description="Low complexity" evidence="1">
    <location>
        <begin position="217"/>
        <end position="234"/>
    </location>
</feature>
<evidence type="ECO:0000313" key="2">
    <source>
        <dbReference type="EMBL" id="KEQ72646.1"/>
    </source>
</evidence>
<evidence type="ECO:0008006" key="4">
    <source>
        <dbReference type="Google" id="ProtNLM"/>
    </source>
</evidence>
<dbReference type="OrthoDB" id="10003767at2759"/>
<dbReference type="AlphaFoldDB" id="A0A074XDH6"/>
<protein>
    <recommendedName>
        <fullName evidence="4">Aminoglycoside phosphotransferase domain-containing protein</fullName>
    </recommendedName>
</protein>